<evidence type="ECO:0000313" key="2">
    <source>
        <dbReference type="EMBL" id="GJE90117.1"/>
    </source>
</evidence>
<feature type="region of interest" description="Disordered" evidence="1">
    <location>
        <begin position="1"/>
        <end position="22"/>
    </location>
</feature>
<proteinExistence type="predicted"/>
<organism evidence="2 3">
    <name type="scientific">Phanerochaete sordida</name>
    <dbReference type="NCBI Taxonomy" id="48140"/>
    <lineage>
        <taxon>Eukaryota</taxon>
        <taxon>Fungi</taxon>
        <taxon>Dikarya</taxon>
        <taxon>Basidiomycota</taxon>
        <taxon>Agaricomycotina</taxon>
        <taxon>Agaricomycetes</taxon>
        <taxon>Polyporales</taxon>
        <taxon>Phanerochaetaceae</taxon>
        <taxon>Phanerochaete</taxon>
    </lineage>
</organism>
<accession>A0A9P3LDN4</accession>
<dbReference type="Proteomes" id="UP000703269">
    <property type="component" value="Unassembled WGS sequence"/>
</dbReference>
<name>A0A9P3LDN4_9APHY</name>
<feature type="compositionally biased region" description="Polar residues" evidence="1">
    <location>
        <begin position="1"/>
        <end position="10"/>
    </location>
</feature>
<reference evidence="2 3" key="1">
    <citation type="submission" date="2021-08" db="EMBL/GenBank/DDBJ databases">
        <title>Draft Genome Sequence of Phanerochaete sordida strain YK-624.</title>
        <authorList>
            <person name="Mori T."/>
            <person name="Dohra H."/>
            <person name="Suzuki T."/>
            <person name="Kawagishi H."/>
            <person name="Hirai H."/>
        </authorList>
    </citation>
    <scope>NUCLEOTIDE SEQUENCE [LARGE SCALE GENOMIC DNA]</scope>
    <source>
        <strain evidence="2 3">YK-624</strain>
    </source>
</reference>
<gene>
    <name evidence="2" type="ORF">PsYK624_062400</name>
</gene>
<protein>
    <submittedName>
        <fullName evidence="2">Uncharacterized protein</fullName>
    </submittedName>
</protein>
<dbReference type="EMBL" id="BPQB01000015">
    <property type="protein sequence ID" value="GJE90117.1"/>
    <property type="molecule type" value="Genomic_DNA"/>
</dbReference>
<comment type="caution">
    <text evidence="2">The sequence shown here is derived from an EMBL/GenBank/DDBJ whole genome shotgun (WGS) entry which is preliminary data.</text>
</comment>
<evidence type="ECO:0000313" key="3">
    <source>
        <dbReference type="Proteomes" id="UP000703269"/>
    </source>
</evidence>
<dbReference type="AlphaFoldDB" id="A0A9P3LDN4"/>
<sequence>MEATLANTPGSIPGGVKRNSTSGHNLMLSLYENSMPALRLRTPHADPEAPPLLPGEPTRSCSFPCTNICLPTSA</sequence>
<evidence type="ECO:0000256" key="1">
    <source>
        <dbReference type="SAM" id="MobiDB-lite"/>
    </source>
</evidence>
<keyword evidence="3" id="KW-1185">Reference proteome</keyword>